<dbReference type="PANTHER" id="PTHR47959">
    <property type="entry name" value="ATP-DEPENDENT RNA HELICASE RHLE-RELATED"/>
    <property type="match status" value="1"/>
</dbReference>
<gene>
    <name evidence="12" type="ORF">BXYJ_LOCUS9434</name>
</gene>
<feature type="transmembrane region" description="Helical" evidence="8">
    <location>
        <begin position="1251"/>
        <end position="1271"/>
    </location>
</feature>
<evidence type="ECO:0000256" key="1">
    <source>
        <dbReference type="ARBA" id="ARBA00012552"/>
    </source>
</evidence>
<protein>
    <recommendedName>
        <fullName evidence="1">RNA helicase</fullName>
        <ecNumber evidence="1">3.6.4.13</ecNumber>
    </recommendedName>
</protein>
<dbReference type="PROSITE" id="PS51195">
    <property type="entry name" value="Q_MOTIF"/>
    <property type="match status" value="1"/>
</dbReference>
<feature type="transmembrane region" description="Helical" evidence="8">
    <location>
        <begin position="1114"/>
        <end position="1136"/>
    </location>
</feature>
<dbReference type="Pfam" id="PF00270">
    <property type="entry name" value="DEAD"/>
    <property type="match status" value="1"/>
</dbReference>
<dbReference type="SUPFAM" id="SSF103473">
    <property type="entry name" value="MFS general substrate transporter"/>
    <property type="match status" value="1"/>
</dbReference>
<feature type="transmembrane region" description="Helical" evidence="8">
    <location>
        <begin position="1209"/>
        <end position="1231"/>
    </location>
</feature>
<evidence type="ECO:0000256" key="2">
    <source>
        <dbReference type="ARBA" id="ARBA00022741"/>
    </source>
</evidence>
<feature type="transmembrane region" description="Helical" evidence="8">
    <location>
        <begin position="1340"/>
        <end position="1364"/>
    </location>
</feature>
<evidence type="ECO:0000256" key="3">
    <source>
        <dbReference type="ARBA" id="ARBA00022801"/>
    </source>
</evidence>
<comment type="caution">
    <text evidence="12">The sequence shown here is derived from an EMBL/GenBank/DDBJ whole genome shotgun (WGS) entry which is preliminary data.</text>
</comment>
<evidence type="ECO:0000313" key="13">
    <source>
        <dbReference type="Proteomes" id="UP000659654"/>
    </source>
</evidence>
<evidence type="ECO:0000256" key="7">
    <source>
        <dbReference type="SAM" id="MobiDB-lite"/>
    </source>
</evidence>
<keyword evidence="8" id="KW-0812">Transmembrane</keyword>
<dbReference type="OrthoDB" id="4310724at2759"/>
<dbReference type="PROSITE" id="PS51192">
    <property type="entry name" value="HELICASE_ATP_BIND_1"/>
    <property type="match status" value="1"/>
</dbReference>
<dbReference type="CDD" id="cd18787">
    <property type="entry name" value="SF2_C_DEAD"/>
    <property type="match status" value="1"/>
</dbReference>
<dbReference type="SMART" id="SM00490">
    <property type="entry name" value="HELICc"/>
    <property type="match status" value="1"/>
</dbReference>
<keyword evidence="2" id="KW-0547">Nucleotide-binding</keyword>
<dbReference type="Gene3D" id="3.40.50.300">
    <property type="entry name" value="P-loop containing nucleotide triphosphate hydrolases"/>
    <property type="match status" value="2"/>
</dbReference>
<feature type="domain" description="DEAD-box RNA helicase Q" evidence="11">
    <location>
        <begin position="157"/>
        <end position="185"/>
    </location>
</feature>
<feature type="compositionally biased region" description="Basic and acidic residues" evidence="7">
    <location>
        <begin position="619"/>
        <end position="633"/>
    </location>
</feature>
<dbReference type="GO" id="GO:0022857">
    <property type="term" value="F:transmembrane transporter activity"/>
    <property type="evidence" value="ECO:0007669"/>
    <property type="project" value="InterPro"/>
</dbReference>
<feature type="compositionally biased region" description="Basic residues" evidence="7">
    <location>
        <begin position="18"/>
        <end position="29"/>
    </location>
</feature>
<name>A0A7I8WU00_BURXY</name>
<feature type="compositionally biased region" description="Acidic residues" evidence="7">
    <location>
        <begin position="605"/>
        <end position="618"/>
    </location>
</feature>
<dbReference type="Pfam" id="PF00271">
    <property type="entry name" value="Helicase_C"/>
    <property type="match status" value="1"/>
</dbReference>
<dbReference type="InterPro" id="IPR001650">
    <property type="entry name" value="Helicase_C-like"/>
</dbReference>
<accession>A0A7I8WU00</accession>
<feature type="compositionally biased region" description="Polar residues" evidence="7">
    <location>
        <begin position="828"/>
        <end position="837"/>
    </location>
</feature>
<dbReference type="GO" id="GO:0019825">
    <property type="term" value="F:oxygen binding"/>
    <property type="evidence" value="ECO:0007669"/>
    <property type="project" value="InterPro"/>
</dbReference>
<dbReference type="EMBL" id="CAJFCV020000004">
    <property type="protein sequence ID" value="CAG9116453.1"/>
    <property type="molecule type" value="Genomic_DNA"/>
</dbReference>
<evidence type="ECO:0000256" key="6">
    <source>
        <dbReference type="PROSITE-ProRule" id="PRU00552"/>
    </source>
</evidence>
<dbReference type="InterPro" id="IPR011545">
    <property type="entry name" value="DEAD/DEAH_box_helicase_dom"/>
</dbReference>
<feature type="region of interest" description="Disordered" evidence="7">
    <location>
        <begin position="808"/>
        <end position="837"/>
    </location>
</feature>
<feature type="domain" description="Helicase C-terminal" evidence="10">
    <location>
        <begin position="419"/>
        <end position="564"/>
    </location>
</feature>
<feature type="domain" description="Helicase ATP-binding" evidence="9">
    <location>
        <begin position="188"/>
        <end position="374"/>
    </location>
</feature>
<dbReference type="SMR" id="A0A7I8WU00"/>
<dbReference type="GO" id="GO:0003724">
    <property type="term" value="F:RNA helicase activity"/>
    <property type="evidence" value="ECO:0007669"/>
    <property type="project" value="UniProtKB-EC"/>
</dbReference>
<evidence type="ECO:0000256" key="8">
    <source>
        <dbReference type="SAM" id="Phobius"/>
    </source>
</evidence>
<dbReference type="GO" id="GO:0003676">
    <property type="term" value="F:nucleic acid binding"/>
    <property type="evidence" value="ECO:0007669"/>
    <property type="project" value="InterPro"/>
</dbReference>
<dbReference type="InterPro" id="IPR014001">
    <property type="entry name" value="Helicase_ATP-bd"/>
</dbReference>
<dbReference type="SUPFAM" id="SSF46458">
    <property type="entry name" value="Globin-like"/>
    <property type="match status" value="1"/>
</dbReference>
<dbReference type="Proteomes" id="UP000582659">
    <property type="component" value="Unassembled WGS sequence"/>
</dbReference>
<keyword evidence="8" id="KW-1133">Transmembrane helix</keyword>
<dbReference type="InterPro" id="IPR011701">
    <property type="entry name" value="MFS"/>
</dbReference>
<keyword evidence="13" id="KW-1185">Reference proteome</keyword>
<evidence type="ECO:0000259" key="11">
    <source>
        <dbReference type="PROSITE" id="PS51195"/>
    </source>
</evidence>
<feature type="transmembrane region" description="Helical" evidence="8">
    <location>
        <begin position="1426"/>
        <end position="1451"/>
    </location>
</feature>
<dbReference type="GO" id="GO:0005524">
    <property type="term" value="F:ATP binding"/>
    <property type="evidence" value="ECO:0007669"/>
    <property type="project" value="UniProtKB-KW"/>
</dbReference>
<dbReference type="SMART" id="SM00487">
    <property type="entry name" value="DEXDc"/>
    <property type="match status" value="1"/>
</dbReference>
<feature type="transmembrane region" description="Helical" evidence="8">
    <location>
        <begin position="1148"/>
        <end position="1168"/>
    </location>
</feature>
<evidence type="ECO:0000259" key="10">
    <source>
        <dbReference type="PROSITE" id="PS51194"/>
    </source>
</evidence>
<keyword evidence="8" id="KW-0472">Membrane</keyword>
<feature type="short sequence motif" description="Q motif" evidence="6">
    <location>
        <begin position="157"/>
        <end position="185"/>
    </location>
</feature>
<dbReference type="PANTHER" id="PTHR47959:SF1">
    <property type="entry name" value="ATP-DEPENDENT RNA HELICASE DBPA"/>
    <property type="match status" value="1"/>
</dbReference>
<feature type="transmembrane region" description="Helical" evidence="8">
    <location>
        <begin position="1174"/>
        <end position="1197"/>
    </location>
</feature>
<dbReference type="InterPro" id="IPR050079">
    <property type="entry name" value="DEAD_box_RNA_helicase"/>
</dbReference>
<sequence length="1574" mass="179112">MGKSKAKTGGPTTGNAAKVKKQGKTRRSFKKGENGKFRRFHKNKKNKDQELKHKEPETKQKKVFVPKKVMEINPDDVEDLMDALLENEEFRTGSVEDVEIVDDAQGESESKDEEEDGEDDVEMEVEQEEKKPSSLKLSGVERMAQWIKDSEERLDMDNWGELNVSEAILCALESEGLTNPTEIQKNVVPLASDGFDIFGAAETGSGKTLAFLIPVLENLLKHQEEHGTVDFKEKKLSALCMAPTRELVMQINKEFKKFSKFTNFRTAAIIGGMSEERQKRLLDRKPDIIIATPGRFWSWVSKHPYAGDFTSLKNVVIDEIDRMLEKGHFREMNEIIEKIHEQKTSRLQTLVFSATLTFLMLPDVEKAQQTRESKLREIAKTSKMRKNYKVIDLTNEFATPTTLKERRICCQSLLEKDSRLYYLLLTYRARTLIFTNSIDASQRIYSILLKLKISPTPLLLHAKMQERKRLKNLDRFASTPSSVLIATDVAARGLDIKNIENVIHYQIPRTAEDYIHRSGRTARALKNGMSILLLDPQDVQRYKKICKSLHRENELQNLELDNVKRLDAIKNRCYLASEIEKLEYQLRKVSSAVNWKKRMAKEADLELSDEGEEDTESDEANKRRLKKSAEKALKSALTQPLPKSSLVASSRDKTLARKRSKELLILEKNSPGFEGLTKKCRKLCEESKGNVFTAGNLFLSQLLRAPPKLCLDPKDGKTLNWSHPIMGNHQAHPQGQMHVIRETTDDRRRGFINRRRQKLEELKCRRQSMPSTQVQLEPNPRHDNFHSFCFGEDAQTPRIQINGQDSVESVDLDNQPGPSTPPERRQSDLSPTADLSASHTCVSIDSAEEMNQNAPKKHRFIRNPKSAATRRMEFLSFSNNFAARSLDEGAHFEAQKVEFELDMKPLSHRARSLSPLKQMRTYSSRKFPSDESVLTSEHCAFIKISWKMAMERIQTTNQPSFGFLCMKRILEKMSMLKEVFKVSDIENADRLPPDHTFARHVGLFQSILDLAVRNVEQLETEIAPLLFTYGKRHYQHNLLNVFNESTVRLFCGQCTVNSLFSAWVGNCIKNEDGVGHTAYSARENGVVFHLHCCSVELSLWPYMRILDADITETFYGWTVFVYSFGQVLSAPGFGWWSNKVKMVRPPLYCGLFLMFFGNFIYILMEIISGVPKRFVLMLCRFIIGMGSGNVATLRSYASTASSLEDRSKAIAYVTCGQAIGMTMGPAFQFIFTQLKYPGPAPFGLSLNLYTTPAYLACLMNVLGAVALYRYFEEVYAIDLIDDDEEDDEKEAPPSIPMYDIIAVLVCYASRFTDMFVRTNLETLGSPYSMMMFSLDEVHSVRYLSLAQGIVGALTFSTYIAYINFDMEKIVPLRPSCLIALGLMLIFHLITYPWSFLGNYVLPLNGTTGCDASRFSWCAELTQVNVYIYYGSYVLLIGTAFPLLTITLTTLFSKILGPRRQGTQQGLFQAASAIGRMIAPVSASALYTGYGPRAVWQMEIAVVGVVLAAWFLFYRKMVEMKIPRRIENNCFGVSTKHKSLDEHLHRLLAVSLKRLTSPKAQFKSKRVPFITPYHD</sequence>
<dbReference type="InterPro" id="IPR014014">
    <property type="entry name" value="RNA_helicase_DEAD_Q_motif"/>
</dbReference>
<dbReference type="InterPro" id="IPR027417">
    <property type="entry name" value="P-loop_NTPase"/>
</dbReference>
<dbReference type="SUPFAM" id="SSF52540">
    <property type="entry name" value="P-loop containing nucleoside triphosphate hydrolases"/>
    <property type="match status" value="1"/>
</dbReference>
<feature type="region of interest" description="Disordered" evidence="7">
    <location>
        <begin position="604"/>
        <end position="653"/>
    </location>
</feature>
<dbReference type="Gene3D" id="1.20.1250.20">
    <property type="entry name" value="MFS general substrate transporter like domains"/>
    <property type="match status" value="1"/>
</dbReference>
<keyword evidence="4" id="KW-0347">Helicase</keyword>
<dbReference type="InterPro" id="IPR012292">
    <property type="entry name" value="Globin/Proto"/>
</dbReference>
<dbReference type="EMBL" id="CAJFDI010000004">
    <property type="protein sequence ID" value="CAD5226889.1"/>
    <property type="molecule type" value="Genomic_DNA"/>
</dbReference>
<reference evidence="12" key="1">
    <citation type="submission" date="2020-09" db="EMBL/GenBank/DDBJ databases">
        <authorList>
            <person name="Kikuchi T."/>
        </authorList>
    </citation>
    <scope>NUCLEOTIDE SEQUENCE</scope>
    <source>
        <strain evidence="12">Ka4C1</strain>
    </source>
</reference>
<feature type="compositionally biased region" description="Acidic residues" evidence="7">
    <location>
        <begin position="96"/>
        <end position="127"/>
    </location>
</feature>
<dbReference type="InterPro" id="IPR036259">
    <property type="entry name" value="MFS_trans_sf"/>
</dbReference>
<dbReference type="CDD" id="cd17326">
    <property type="entry name" value="MFS_MFSD8"/>
    <property type="match status" value="1"/>
</dbReference>
<evidence type="ECO:0000259" key="9">
    <source>
        <dbReference type="PROSITE" id="PS51192"/>
    </source>
</evidence>
<organism evidence="12 13">
    <name type="scientific">Bursaphelenchus xylophilus</name>
    <name type="common">Pinewood nematode worm</name>
    <name type="synonym">Aphelenchoides xylophilus</name>
    <dbReference type="NCBI Taxonomy" id="6326"/>
    <lineage>
        <taxon>Eukaryota</taxon>
        <taxon>Metazoa</taxon>
        <taxon>Ecdysozoa</taxon>
        <taxon>Nematoda</taxon>
        <taxon>Chromadorea</taxon>
        <taxon>Rhabditida</taxon>
        <taxon>Tylenchina</taxon>
        <taxon>Tylenchomorpha</taxon>
        <taxon>Aphelenchoidea</taxon>
        <taxon>Aphelenchoididae</taxon>
        <taxon>Bursaphelenchus</taxon>
    </lineage>
</organism>
<dbReference type="EC" id="3.6.4.13" evidence="1"/>
<evidence type="ECO:0000313" key="12">
    <source>
        <dbReference type="EMBL" id="CAD5226889.1"/>
    </source>
</evidence>
<dbReference type="Pfam" id="PF07690">
    <property type="entry name" value="MFS_1"/>
    <property type="match status" value="1"/>
</dbReference>
<evidence type="ECO:0000256" key="4">
    <source>
        <dbReference type="ARBA" id="ARBA00022806"/>
    </source>
</evidence>
<dbReference type="Gene3D" id="1.10.490.10">
    <property type="entry name" value="Globins"/>
    <property type="match status" value="1"/>
</dbReference>
<evidence type="ECO:0000256" key="5">
    <source>
        <dbReference type="ARBA" id="ARBA00022840"/>
    </source>
</evidence>
<dbReference type="PROSITE" id="PS51194">
    <property type="entry name" value="HELICASE_CTER"/>
    <property type="match status" value="1"/>
</dbReference>
<feature type="transmembrane region" description="Helical" evidence="8">
    <location>
        <begin position="1495"/>
        <end position="1513"/>
    </location>
</feature>
<dbReference type="GO" id="GO:0020037">
    <property type="term" value="F:heme binding"/>
    <property type="evidence" value="ECO:0007669"/>
    <property type="project" value="InterPro"/>
</dbReference>
<dbReference type="GO" id="GO:0005829">
    <property type="term" value="C:cytosol"/>
    <property type="evidence" value="ECO:0007669"/>
    <property type="project" value="TreeGrafter"/>
</dbReference>
<proteinExistence type="predicted"/>
<dbReference type="Proteomes" id="UP000659654">
    <property type="component" value="Unassembled WGS sequence"/>
</dbReference>
<keyword evidence="3" id="KW-0378">Hydrolase</keyword>
<feature type="compositionally biased region" description="Basic and acidic residues" evidence="7">
    <location>
        <begin position="46"/>
        <end position="60"/>
    </location>
</feature>
<feature type="region of interest" description="Disordered" evidence="7">
    <location>
        <begin position="1"/>
        <end position="70"/>
    </location>
</feature>
<dbReference type="InterPro" id="IPR009050">
    <property type="entry name" value="Globin-like_sf"/>
</dbReference>
<keyword evidence="5" id="KW-0067">ATP-binding</keyword>
<feature type="region of interest" description="Disordered" evidence="7">
    <location>
        <begin position="91"/>
        <end position="136"/>
    </location>
</feature>
<dbReference type="GO" id="GO:0016787">
    <property type="term" value="F:hydrolase activity"/>
    <property type="evidence" value="ECO:0007669"/>
    <property type="project" value="UniProtKB-KW"/>
</dbReference>
<feature type="transmembrane region" description="Helical" evidence="8">
    <location>
        <begin position="1376"/>
        <end position="1394"/>
    </location>
</feature>